<evidence type="ECO:0000256" key="15">
    <source>
        <dbReference type="SAM" id="Phobius"/>
    </source>
</evidence>
<dbReference type="PANTHER" id="PTHR34128">
    <property type="entry name" value="CYTOCHROME C-TYPE BIOGENESIS PROTEIN CCME HOMOLOG, MITOCHONDRIAL"/>
    <property type="match status" value="1"/>
</dbReference>
<dbReference type="InterPro" id="IPR036127">
    <property type="entry name" value="CcmE-like_sf"/>
</dbReference>
<gene>
    <name evidence="13" type="primary">ccmE</name>
    <name evidence="13" type="synonym">cycJ</name>
    <name evidence="16" type="ORF">SAMN02745753_03866</name>
</gene>
<dbReference type="InterPro" id="IPR012340">
    <property type="entry name" value="NA-bd_OB-fold"/>
</dbReference>
<evidence type="ECO:0000256" key="8">
    <source>
        <dbReference type="ARBA" id="ARBA00022968"/>
    </source>
</evidence>
<proteinExistence type="inferred from homology"/>
<dbReference type="NCBIfam" id="NF009729">
    <property type="entry name" value="PRK13254.1-3"/>
    <property type="match status" value="1"/>
</dbReference>
<keyword evidence="10 13" id="KW-0408">Iron</keyword>
<feature type="binding site" description="axial binding residue" evidence="13 14">
    <location>
        <position position="128"/>
    </location>
    <ligand>
        <name>heme</name>
        <dbReference type="ChEBI" id="CHEBI:30413"/>
    </ligand>
    <ligandPart>
        <name>Fe</name>
        <dbReference type="ChEBI" id="CHEBI:18248"/>
    </ligandPart>
</feature>
<dbReference type="NCBIfam" id="NF009731">
    <property type="entry name" value="PRK13254.1-5"/>
    <property type="match status" value="1"/>
</dbReference>
<keyword evidence="3" id="KW-0997">Cell inner membrane</keyword>
<dbReference type="GO" id="GO:0017004">
    <property type="term" value="P:cytochrome complex assembly"/>
    <property type="evidence" value="ECO:0007669"/>
    <property type="project" value="UniProtKB-KW"/>
</dbReference>
<dbReference type="NCBIfam" id="NF009727">
    <property type="entry name" value="PRK13254.1-1"/>
    <property type="match status" value="1"/>
</dbReference>
<evidence type="ECO:0000256" key="1">
    <source>
        <dbReference type="ARBA" id="ARBA00004533"/>
    </source>
</evidence>
<sequence length="155" mass="16894">MHSVRKKRLLVITAIVLILSVAVGLVMYALQQNINLFFSPSQIAMGEAPRNANIRAGGMVVKGSVKRNSDTLAVAFDVTDFQHKVTIEYRGILPDLFREGQGIVAQGKLNNDGVFEATEVLAKHDEKYMPPEITEALKNAQSSTGESAESAQSTY</sequence>
<feature type="binding site" description="covalent" evidence="13 14">
    <location>
        <position position="124"/>
    </location>
    <ligand>
        <name>heme</name>
        <dbReference type="ChEBI" id="CHEBI:30413"/>
    </ligand>
</feature>
<keyword evidence="17" id="KW-1185">Reference proteome</keyword>
<dbReference type="PANTHER" id="PTHR34128:SF2">
    <property type="entry name" value="CYTOCHROME C-TYPE BIOGENESIS PROTEIN CCME HOMOLOG, MITOCHONDRIAL"/>
    <property type="match status" value="1"/>
</dbReference>
<dbReference type="RefSeq" id="WP_072841281.1">
    <property type="nucleotide sequence ID" value="NZ_FQVF01000021.1"/>
</dbReference>
<comment type="subcellular location">
    <subcellularLocation>
        <location evidence="1">Cell inner membrane</location>
    </subcellularLocation>
    <subcellularLocation>
        <location evidence="13">Cell membrane</location>
        <topology evidence="13">Single-pass type II membrane protein</topology>
    </subcellularLocation>
</comment>
<keyword evidence="8 13" id="KW-0735">Signal-anchor</keyword>
<accession>A0A1M5JK07</accession>
<feature type="topological domain" description="Extracellular" evidence="13">
    <location>
        <begin position="30"/>
        <end position="155"/>
    </location>
</feature>
<evidence type="ECO:0000313" key="17">
    <source>
        <dbReference type="Proteomes" id="UP000184517"/>
    </source>
</evidence>
<dbReference type="NCBIfam" id="NF009638">
    <property type="entry name" value="PRK13165.1"/>
    <property type="match status" value="1"/>
</dbReference>
<keyword evidence="5 13" id="KW-0812">Transmembrane</keyword>
<evidence type="ECO:0000256" key="4">
    <source>
        <dbReference type="ARBA" id="ARBA00022617"/>
    </source>
</evidence>
<dbReference type="Pfam" id="PF03100">
    <property type="entry name" value="CcmE"/>
    <property type="match status" value="1"/>
</dbReference>
<dbReference type="SUPFAM" id="SSF82093">
    <property type="entry name" value="Heme chaperone CcmE"/>
    <property type="match status" value="1"/>
</dbReference>
<dbReference type="GO" id="GO:0005886">
    <property type="term" value="C:plasma membrane"/>
    <property type="evidence" value="ECO:0007669"/>
    <property type="project" value="UniProtKB-SubCell"/>
</dbReference>
<evidence type="ECO:0000256" key="7">
    <source>
        <dbReference type="ARBA" id="ARBA00022748"/>
    </source>
</evidence>
<evidence type="ECO:0000313" key="16">
    <source>
        <dbReference type="EMBL" id="SHG40897.1"/>
    </source>
</evidence>
<evidence type="ECO:0000256" key="3">
    <source>
        <dbReference type="ARBA" id="ARBA00022519"/>
    </source>
</evidence>
<feature type="transmembrane region" description="Helical" evidence="15">
    <location>
        <begin position="9"/>
        <end position="30"/>
    </location>
</feature>
<evidence type="ECO:0000256" key="12">
    <source>
        <dbReference type="ARBA" id="ARBA00056663"/>
    </source>
</evidence>
<feature type="topological domain" description="Cytoplasmic" evidence="13">
    <location>
        <begin position="1"/>
        <end position="8"/>
    </location>
</feature>
<dbReference type="GO" id="GO:0020037">
    <property type="term" value="F:heme binding"/>
    <property type="evidence" value="ECO:0007669"/>
    <property type="project" value="InterPro"/>
</dbReference>
<dbReference type="STRING" id="1122206.SAMN02745753_03866"/>
<dbReference type="AlphaFoldDB" id="A0A1M5JK07"/>
<evidence type="ECO:0000256" key="2">
    <source>
        <dbReference type="ARBA" id="ARBA00022475"/>
    </source>
</evidence>
<dbReference type="EMBL" id="FQVF01000021">
    <property type="protein sequence ID" value="SHG40897.1"/>
    <property type="molecule type" value="Genomic_DNA"/>
</dbReference>
<organism evidence="16 17">
    <name type="scientific">Marinomonas polaris DSM 16579</name>
    <dbReference type="NCBI Taxonomy" id="1122206"/>
    <lineage>
        <taxon>Bacteria</taxon>
        <taxon>Pseudomonadati</taxon>
        <taxon>Pseudomonadota</taxon>
        <taxon>Gammaproteobacteria</taxon>
        <taxon>Oceanospirillales</taxon>
        <taxon>Oceanospirillaceae</taxon>
        <taxon>Marinomonas</taxon>
    </lineage>
</organism>
<evidence type="ECO:0000256" key="14">
    <source>
        <dbReference type="PIRSR" id="PIRSR604329-50"/>
    </source>
</evidence>
<keyword evidence="6 13" id="KW-0479">Metal-binding</keyword>
<dbReference type="HAMAP" id="MF_01959">
    <property type="entry name" value="CcmE"/>
    <property type="match status" value="1"/>
</dbReference>
<dbReference type="GO" id="GO:0017003">
    <property type="term" value="P:protein-heme linkage"/>
    <property type="evidence" value="ECO:0007669"/>
    <property type="project" value="UniProtKB-UniRule"/>
</dbReference>
<evidence type="ECO:0000256" key="5">
    <source>
        <dbReference type="ARBA" id="ARBA00022692"/>
    </source>
</evidence>
<dbReference type="OrthoDB" id="9793584at2"/>
<keyword evidence="2 13" id="KW-1003">Cell membrane</keyword>
<comment type="similarity">
    <text evidence="13">Belongs to the CcmE/CycJ family.</text>
</comment>
<dbReference type="GO" id="GO:0046872">
    <property type="term" value="F:metal ion binding"/>
    <property type="evidence" value="ECO:0007669"/>
    <property type="project" value="UniProtKB-KW"/>
</dbReference>
<dbReference type="InterPro" id="IPR004329">
    <property type="entry name" value="CcmE"/>
</dbReference>
<evidence type="ECO:0000256" key="13">
    <source>
        <dbReference type="HAMAP-Rule" id="MF_01959"/>
    </source>
</evidence>
<evidence type="ECO:0000256" key="10">
    <source>
        <dbReference type="ARBA" id="ARBA00023004"/>
    </source>
</evidence>
<dbReference type="Proteomes" id="UP000184517">
    <property type="component" value="Unassembled WGS sequence"/>
</dbReference>
<evidence type="ECO:0000256" key="6">
    <source>
        <dbReference type="ARBA" id="ARBA00022723"/>
    </source>
</evidence>
<evidence type="ECO:0000256" key="11">
    <source>
        <dbReference type="ARBA" id="ARBA00023136"/>
    </source>
</evidence>
<keyword evidence="7 13" id="KW-0201">Cytochrome c-type biogenesis</keyword>
<keyword evidence="4 13" id="KW-0349">Heme</keyword>
<keyword evidence="11 13" id="KW-0472">Membrane</keyword>
<dbReference type="FunFam" id="2.40.50.140:FF:000104">
    <property type="entry name" value="Cytochrome c-type biogenesis protein CcmE"/>
    <property type="match status" value="1"/>
</dbReference>
<dbReference type="Gene3D" id="2.40.50.140">
    <property type="entry name" value="Nucleic acid-binding proteins"/>
    <property type="match status" value="1"/>
</dbReference>
<reference evidence="17" key="1">
    <citation type="submission" date="2016-11" db="EMBL/GenBank/DDBJ databases">
        <authorList>
            <person name="Varghese N."/>
            <person name="Submissions S."/>
        </authorList>
    </citation>
    <scope>NUCLEOTIDE SEQUENCE [LARGE SCALE GENOMIC DNA]</scope>
    <source>
        <strain evidence="17">DSM 16579</strain>
    </source>
</reference>
<comment type="function">
    <text evidence="12 13">Heme chaperone required for the biogenesis of c-type cytochromes. Transiently binds heme delivered by CcmC and transfers the heme to apo-cytochromes in a process facilitated by CcmF and CcmH.</text>
</comment>
<name>A0A1M5JK07_9GAMM</name>
<keyword evidence="9 13" id="KW-1133">Transmembrane helix</keyword>
<protein>
    <recommendedName>
        <fullName evidence="13">Cytochrome c-type biogenesis protein CcmE</fullName>
    </recommendedName>
    <alternativeName>
        <fullName evidence="13">Cytochrome c maturation protein E</fullName>
    </alternativeName>
    <alternativeName>
        <fullName evidence="13">Heme chaperone CcmE</fullName>
    </alternativeName>
</protein>
<evidence type="ECO:0000256" key="9">
    <source>
        <dbReference type="ARBA" id="ARBA00022989"/>
    </source>
</evidence>